<dbReference type="SUPFAM" id="SSF56112">
    <property type="entry name" value="Protein kinase-like (PK-like)"/>
    <property type="match status" value="1"/>
</dbReference>
<evidence type="ECO:0000313" key="11">
    <source>
        <dbReference type="Proteomes" id="UP000008141"/>
    </source>
</evidence>
<organism evidence="11">
    <name type="scientific">Chlorella variabilis</name>
    <name type="common">Green alga</name>
    <dbReference type="NCBI Taxonomy" id="554065"/>
    <lineage>
        <taxon>Eukaryota</taxon>
        <taxon>Viridiplantae</taxon>
        <taxon>Chlorophyta</taxon>
        <taxon>core chlorophytes</taxon>
        <taxon>Trebouxiophyceae</taxon>
        <taxon>Chlorellales</taxon>
        <taxon>Chlorellaceae</taxon>
        <taxon>Chlorella clade</taxon>
        <taxon>Chlorella</taxon>
    </lineage>
</organism>
<evidence type="ECO:0000256" key="5">
    <source>
        <dbReference type="ARBA" id="ARBA00022840"/>
    </source>
</evidence>
<keyword evidence="4" id="KW-0418">Kinase</keyword>
<feature type="cross-link" description="Glycyl lysine isopeptide (Lys-Gly) (interchain with G-Cter in SUMO2)" evidence="8">
    <location>
        <position position="84"/>
    </location>
</feature>
<keyword evidence="2" id="KW-0808">Transferase</keyword>
<feature type="domain" description="Protein kinase" evidence="9">
    <location>
        <begin position="1"/>
        <end position="213"/>
    </location>
</feature>
<evidence type="ECO:0000313" key="10">
    <source>
        <dbReference type="EMBL" id="EFN57657.1"/>
    </source>
</evidence>
<dbReference type="STRING" id="554065.E1Z8S2"/>
<protein>
    <recommendedName>
        <fullName evidence="9">Protein kinase domain-containing protein</fullName>
    </recommendedName>
</protein>
<evidence type="ECO:0000256" key="1">
    <source>
        <dbReference type="ARBA" id="ARBA00022527"/>
    </source>
</evidence>
<dbReference type="eggNOG" id="KOG0580">
    <property type="taxonomic scope" value="Eukaryota"/>
</dbReference>
<keyword evidence="1" id="KW-0723">Serine/threonine-protein kinase</keyword>
<dbReference type="FunFam" id="1.10.510.10:FF:000571">
    <property type="entry name" value="Maternal embryonic leucine zipper kinase"/>
    <property type="match status" value="1"/>
</dbReference>
<evidence type="ECO:0000256" key="3">
    <source>
        <dbReference type="ARBA" id="ARBA00022741"/>
    </source>
</evidence>
<dbReference type="InterPro" id="IPR030616">
    <property type="entry name" value="Aur-like"/>
</dbReference>
<accession>E1Z8S2</accession>
<evidence type="ECO:0000256" key="2">
    <source>
        <dbReference type="ARBA" id="ARBA00022679"/>
    </source>
</evidence>
<dbReference type="KEGG" id="cvr:CHLNCDRAFT_11382"/>
<sequence>QVSREIEIHASLLHPNVVRLFAAFEDADGIYLVQEYASRGDLYVELSRRGGYMPEAHVVKNVLIPFLSALTYMHTQGVLHRDIKPENIMLSGEGEVKVGDFGLAINTTRQESVCVCVVGTLDYMPPEVGCEDGAAYGLPADAWCVGVLAYELLVGSPPFEAESKDATYTRILKLEPSIPSHLSDQAKGFIRQALKKDPSQRPTVHQMLRHPWLRTY</sequence>
<feature type="non-terminal residue" evidence="10">
    <location>
        <position position="1"/>
    </location>
</feature>
<evidence type="ECO:0000256" key="6">
    <source>
        <dbReference type="PIRSR" id="PIRSR630616-1"/>
    </source>
</evidence>
<dbReference type="GO" id="GO:0005524">
    <property type="term" value="F:ATP binding"/>
    <property type="evidence" value="ECO:0007669"/>
    <property type="project" value="UniProtKB-KW"/>
</dbReference>
<dbReference type="PROSITE" id="PS00108">
    <property type="entry name" value="PROTEIN_KINASE_ST"/>
    <property type="match status" value="1"/>
</dbReference>
<dbReference type="OrthoDB" id="377346at2759"/>
<dbReference type="PROSITE" id="PS50011">
    <property type="entry name" value="PROTEIN_KINASE_DOM"/>
    <property type="match status" value="1"/>
</dbReference>
<dbReference type="GeneID" id="17357280"/>
<name>E1Z8S2_CHLVA</name>
<dbReference type="RefSeq" id="XP_005849759.1">
    <property type="nucleotide sequence ID" value="XM_005849697.1"/>
</dbReference>
<evidence type="ECO:0000256" key="8">
    <source>
        <dbReference type="PIRSR" id="PIRSR630616-3"/>
    </source>
</evidence>
<feature type="binding site" evidence="7">
    <location>
        <begin position="86"/>
        <end position="87"/>
    </location>
    <ligand>
        <name>ATP</name>
        <dbReference type="ChEBI" id="CHEBI:30616"/>
    </ligand>
</feature>
<evidence type="ECO:0000256" key="7">
    <source>
        <dbReference type="PIRSR" id="PIRSR630616-2"/>
    </source>
</evidence>
<dbReference type="InterPro" id="IPR008271">
    <property type="entry name" value="Ser/Thr_kinase_AS"/>
</dbReference>
<dbReference type="PANTHER" id="PTHR24350">
    <property type="entry name" value="SERINE/THREONINE-PROTEIN KINASE IAL-RELATED"/>
    <property type="match status" value="1"/>
</dbReference>
<dbReference type="SMART" id="SM00220">
    <property type="entry name" value="S_TKc"/>
    <property type="match status" value="1"/>
</dbReference>
<reference evidence="10 11" key="1">
    <citation type="journal article" date="2010" name="Plant Cell">
        <title>The Chlorella variabilis NC64A genome reveals adaptation to photosymbiosis, coevolution with viruses, and cryptic sex.</title>
        <authorList>
            <person name="Blanc G."/>
            <person name="Duncan G."/>
            <person name="Agarkova I."/>
            <person name="Borodovsky M."/>
            <person name="Gurnon J."/>
            <person name="Kuo A."/>
            <person name="Lindquist E."/>
            <person name="Lucas S."/>
            <person name="Pangilinan J."/>
            <person name="Polle J."/>
            <person name="Salamov A."/>
            <person name="Terry A."/>
            <person name="Yamada T."/>
            <person name="Dunigan D.D."/>
            <person name="Grigoriev I.V."/>
            <person name="Claverie J.M."/>
            <person name="Van Etten J.L."/>
        </authorList>
    </citation>
    <scope>NUCLEOTIDE SEQUENCE [LARGE SCALE GENOMIC DNA]</scope>
    <source>
        <strain evidence="10 11">NC64A</strain>
    </source>
</reference>
<dbReference type="InParanoid" id="E1Z8S2"/>
<feature type="binding site" evidence="7">
    <location>
        <begin position="35"/>
        <end position="37"/>
    </location>
    <ligand>
        <name>ATP</name>
        <dbReference type="ChEBI" id="CHEBI:30616"/>
    </ligand>
</feature>
<proteinExistence type="predicted"/>
<evidence type="ECO:0000259" key="9">
    <source>
        <dbReference type="PROSITE" id="PS50011"/>
    </source>
</evidence>
<dbReference type="EMBL" id="GL433839">
    <property type="protein sequence ID" value="EFN57657.1"/>
    <property type="molecule type" value="Genomic_DNA"/>
</dbReference>
<feature type="binding site" evidence="7">
    <location>
        <position position="100"/>
    </location>
    <ligand>
        <name>ATP</name>
        <dbReference type="ChEBI" id="CHEBI:30616"/>
    </ligand>
</feature>
<dbReference type="OMA" id="YYLIHEL"/>
<evidence type="ECO:0000256" key="4">
    <source>
        <dbReference type="ARBA" id="ARBA00022777"/>
    </source>
</evidence>
<feature type="active site" description="Proton acceptor" evidence="6">
    <location>
        <position position="82"/>
    </location>
</feature>
<dbReference type="GO" id="GO:0004674">
    <property type="term" value="F:protein serine/threonine kinase activity"/>
    <property type="evidence" value="ECO:0007669"/>
    <property type="project" value="UniProtKB-KW"/>
</dbReference>
<dbReference type="AlphaFoldDB" id="E1Z8S2"/>
<feature type="non-terminal residue" evidence="10">
    <location>
        <position position="216"/>
    </location>
</feature>
<dbReference type="Gene3D" id="1.10.510.10">
    <property type="entry name" value="Transferase(Phosphotransferase) domain 1"/>
    <property type="match status" value="1"/>
</dbReference>
<dbReference type="Proteomes" id="UP000008141">
    <property type="component" value="Unassembled WGS sequence"/>
</dbReference>
<keyword evidence="3 7" id="KW-0547">Nucleotide-binding</keyword>
<dbReference type="InterPro" id="IPR011009">
    <property type="entry name" value="Kinase-like_dom_sf"/>
</dbReference>
<keyword evidence="5 7" id="KW-0067">ATP-binding</keyword>
<gene>
    <name evidence="10" type="ORF">CHLNCDRAFT_11382</name>
</gene>
<keyword evidence="11" id="KW-1185">Reference proteome</keyword>
<dbReference type="Pfam" id="PF00069">
    <property type="entry name" value="Pkinase"/>
    <property type="match status" value="1"/>
</dbReference>
<dbReference type="InterPro" id="IPR000719">
    <property type="entry name" value="Prot_kinase_dom"/>
</dbReference>